<comment type="caution">
    <text evidence="3">The sequence shown here is derived from an EMBL/GenBank/DDBJ whole genome shotgun (WGS) entry which is preliminary data.</text>
</comment>
<dbReference type="PANTHER" id="PTHR37293:SF5">
    <property type="entry name" value="DNA REPLICATION PROTEIN"/>
    <property type="match status" value="1"/>
</dbReference>
<dbReference type="AlphaFoldDB" id="A0A7X2N246"/>
<dbReference type="Gene3D" id="1.10.10.630">
    <property type="entry name" value="DnaD domain-like"/>
    <property type="match status" value="1"/>
</dbReference>
<dbReference type="PANTHER" id="PTHR37293">
    <property type="entry name" value="PHAGE REPLICATION PROTEIN-RELATED"/>
    <property type="match status" value="1"/>
</dbReference>
<dbReference type="Proteomes" id="UP000470082">
    <property type="component" value="Unassembled WGS sequence"/>
</dbReference>
<evidence type="ECO:0000259" key="2">
    <source>
        <dbReference type="Pfam" id="PF07261"/>
    </source>
</evidence>
<dbReference type="RefSeq" id="WP_154459488.1">
    <property type="nucleotide sequence ID" value="NZ_VUMM01000003.1"/>
</dbReference>
<keyword evidence="4" id="KW-1185">Reference proteome</keyword>
<sequence length="176" mass="20712">MSVFNTNYFNRRNWIFENLEKLHVNAQEALVLLLIDYYNEIHQMITHEIIADKLKIEVDEVEEIFLSLSNNGYLSIDMSDGNVIFNIEGVYQEKPKGIPLKASLLETFEYEFKRPLSSYEMQRILDMASTYDERRVICALNEAVVYEKVDLNYIERILISWMNKGLSVQDVENGKR</sequence>
<evidence type="ECO:0000313" key="4">
    <source>
        <dbReference type="Proteomes" id="UP000470082"/>
    </source>
</evidence>
<gene>
    <name evidence="3" type="ORF">FYJ50_02575</name>
</gene>
<name>A0A7X2N246_9FIRM</name>
<protein>
    <submittedName>
        <fullName evidence="3">DnaD domain protein</fullName>
    </submittedName>
</protein>
<dbReference type="InterPro" id="IPR053162">
    <property type="entry name" value="DnaD"/>
</dbReference>
<reference evidence="3 4" key="1">
    <citation type="submission" date="2019-08" db="EMBL/GenBank/DDBJ databases">
        <title>In-depth cultivation of the pig gut microbiome towards novel bacterial diversity and tailored functional studies.</title>
        <authorList>
            <person name="Wylensek D."/>
            <person name="Hitch T.C.A."/>
            <person name="Clavel T."/>
        </authorList>
    </citation>
    <scope>NUCLEOTIDE SEQUENCE [LARGE SCALE GENOMIC DNA]</scope>
    <source>
        <strain evidence="3 4">LKV-178-WT-2G</strain>
    </source>
</reference>
<proteinExistence type="inferred from homology"/>
<dbReference type="Gene3D" id="1.10.10.10">
    <property type="entry name" value="Winged helix-like DNA-binding domain superfamily/Winged helix DNA-binding domain"/>
    <property type="match status" value="1"/>
</dbReference>
<dbReference type="InterPro" id="IPR034829">
    <property type="entry name" value="DnaD-like_sf"/>
</dbReference>
<dbReference type="Pfam" id="PF07261">
    <property type="entry name" value="DnaB_2"/>
    <property type="match status" value="1"/>
</dbReference>
<accession>A0A7X2N246</accession>
<dbReference type="SUPFAM" id="SSF158499">
    <property type="entry name" value="DnaD domain-like"/>
    <property type="match status" value="1"/>
</dbReference>
<dbReference type="InterPro" id="IPR006343">
    <property type="entry name" value="DnaB/C_C"/>
</dbReference>
<evidence type="ECO:0000256" key="1">
    <source>
        <dbReference type="ARBA" id="ARBA00093462"/>
    </source>
</evidence>
<dbReference type="EMBL" id="VUMM01000003">
    <property type="protein sequence ID" value="MSS01012.1"/>
    <property type="molecule type" value="Genomic_DNA"/>
</dbReference>
<comment type="similarity">
    <text evidence="1">Belongs to the DnaB/DnaD family.</text>
</comment>
<feature type="domain" description="DnaB/C C-terminal" evidence="2">
    <location>
        <begin position="105"/>
        <end position="166"/>
    </location>
</feature>
<organism evidence="3 4">
    <name type="scientific">Floccifex porci</name>
    <dbReference type="NCBI Taxonomy" id="2606629"/>
    <lineage>
        <taxon>Bacteria</taxon>
        <taxon>Bacillati</taxon>
        <taxon>Bacillota</taxon>
        <taxon>Erysipelotrichia</taxon>
        <taxon>Erysipelotrichales</taxon>
        <taxon>Erysipelotrichaceae</taxon>
        <taxon>Floccifex</taxon>
    </lineage>
</organism>
<dbReference type="InterPro" id="IPR036388">
    <property type="entry name" value="WH-like_DNA-bd_sf"/>
</dbReference>
<dbReference type="NCBIfam" id="TIGR01446">
    <property type="entry name" value="DnaD_dom"/>
    <property type="match status" value="1"/>
</dbReference>
<evidence type="ECO:0000313" key="3">
    <source>
        <dbReference type="EMBL" id="MSS01012.1"/>
    </source>
</evidence>